<dbReference type="OrthoDB" id="3058016at2759"/>
<reference evidence="2" key="1">
    <citation type="submission" date="2020-05" db="EMBL/GenBank/DDBJ databases">
        <title>Mycena genomes resolve the evolution of fungal bioluminescence.</title>
        <authorList>
            <person name="Tsai I.J."/>
        </authorList>
    </citation>
    <scope>NUCLEOTIDE SEQUENCE</scope>
    <source>
        <strain evidence="2">160909Yilan</strain>
    </source>
</reference>
<dbReference type="AlphaFoldDB" id="A0A8H6XEW9"/>
<gene>
    <name evidence="2" type="ORF">MSAN_02157600</name>
</gene>
<feature type="compositionally biased region" description="Polar residues" evidence="1">
    <location>
        <begin position="335"/>
        <end position="345"/>
    </location>
</feature>
<comment type="caution">
    <text evidence="2">The sequence shown here is derived from an EMBL/GenBank/DDBJ whole genome shotgun (WGS) entry which is preliminary data.</text>
</comment>
<feature type="region of interest" description="Disordered" evidence="1">
    <location>
        <begin position="325"/>
        <end position="354"/>
    </location>
</feature>
<feature type="compositionally biased region" description="Acidic residues" evidence="1">
    <location>
        <begin position="15"/>
        <end position="25"/>
    </location>
</feature>
<feature type="region of interest" description="Disordered" evidence="1">
    <location>
        <begin position="1118"/>
        <end position="1140"/>
    </location>
</feature>
<feature type="region of interest" description="Disordered" evidence="1">
    <location>
        <begin position="854"/>
        <end position="876"/>
    </location>
</feature>
<organism evidence="2 3">
    <name type="scientific">Mycena sanguinolenta</name>
    <dbReference type="NCBI Taxonomy" id="230812"/>
    <lineage>
        <taxon>Eukaryota</taxon>
        <taxon>Fungi</taxon>
        <taxon>Dikarya</taxon>
        <taxon>Basidiomycota</taxon>
        <taxon>Agaricomycotina</taxon>
        <taxon>Agaricomycetes</taxon>
        <taxon>Agaricomycetidae</taxon>
        <taxon>Agaricales</taxon>
        <taxon>Marasmiineae</taxon>
        <taxon>Mycenaceae</taxon>
        <taxon>Mycena</taxon>
    </lineage>
</organism>
<accession>A0A8H6XEW9</accession>
<dbReference type="EMBL" id="JACAZH010000031">
    <property type="protein sequence ID" value="KAF7339434.1"/>
    <property type="molecule type" value="Genomic_DNA"/>
</dbReference>
<evidence type="ECO:0000313" key="3">
    <source>
        <dbReference type="Proteomes" id="UP000623467"/>
    </source>
</evidence>
<evidence type="ECO:0000313" key="2">
    <source>
        <dbReference type="EMBL" id="KAF7339434.1"/>
    </source>
</evidence>
<proteinExistence type="predicted"/>
<feature type="region of interest" description="Disordered" evidence="1">
    <location>
        <begin position="1"/>
        <end position="80"/>
    </location>
</feature>
<protein>
    <submittedName>
        <fullName evidence="2">Uncharacterized protein</fullName>
    </submittedName>
</protein>
<sequence>MAKRGTQGSQRDESRDEDGEEEEEEPPRKKRSASRSALQKSEKNNDAEQRDDDDDQQDVTPPAETAEAGQSSARSKTTQKRNDQAKGLFLFGCFLCSETQQFLQPYQQRAVDGKREKRDKPEYTDALEAKRLATAADWHDRVTDETFEEVGDRLRHRHAFQQILDACPLDPNEQQVRDALRSIFNLSCDFNRIKRAGPGFWLVFDQLTLPTLEFLLALARGLTVEDVRTAVTAGALEISPQDDPTPVSGCVTYIRIAQAKNGVNAAANYLVASPGDAPYSFMRLAELGTSAEDLKDVFHTAFVVLGHGPAIEALWTRLDVDDDELQPPNLVPDNRLSTYAGTSAEKQPGGRHEDDEAAARKEQALYAGVRTDPVAANCEQFAIAMQLERGLNSHPGGFIRLFQPPSEVSAVLARIPAPVYGTQHTLASRSVRAYYVAERSFLRSQISDEAFASAVKNGADLARSNGDTVPYVRVMKDNTIEDLTSADKAPWQANTGQGLQLFRHLLRLLNPRIPEQGDIPEETIAAEIGPTIDFYRLVSGTPNFWIHALGTSRILMALKPVVVSTHSKPVFTAICEGNLHLVWRNVPNTAAHQILSAHIPSNIFQYLPPAHENPLWHPICSDGTFLDNVGRLLICRYGAEDGDLALVIPNLDPGVSKYRARESVLAETIITLVSAIDNVAVAQVQQLLDGGFPVPRDDAGRRRQYLENLRSAIEAHLADTGLRAELDKVKAAYRRHTEVARHLEHMQHSVQQYKSGLPRADPYEIPFVTHASASGAARVEQHKYLMAYFEELVSNGLSERASVLIPFQYREDFKSDGYRTWFMKLKPGTRISNSARVYGNTPEAQANATRSHEALASNKAAQSAGGRKTADNHKAKKEHLAVPQNMLQYMLQDTSDLLKKPPHRQQKDGVLSLSHTHRWCFCPQCSTLVLAYDENHKHTCGNDTVVIRPSYFPSLKRIIYPHDIIDDPVFAPYLPQFTDILHEITIDSIFASGSNRKLANSVFPPLDLATHPLPFSTFQGSIWVAKGSTDRKKNATLHVAMALDRCAESLSRCPAHLLPVTAEDTAKAWAKDVLKIVEGGLNYSVVRCGWGYFGLLVPHTGPYFDHACAGTIHRRPVDPTTNHRKMGTRSKGGDRDCGTQQSHEITTAFDLPPEYIRRLIYTKLMVPNQTLREPKKRKSGQ</sequence>
<keyword evidence="3" id="KW-1185">Reference proteome</keyword>
<evidence type="ECO:0000256" key="1">
    <source>
        <dbReference type="SAM" id="MobiDB-lite"/>
    </source>
</evidence>
<name>A0A8H6XEW9_9AGAR</name>
<dbReference type="Proteomes" id="UP000623467">
    <property type="component" value="Unassembled WGS sequence"/>
</dbReference>